<sequence>MTTTNTVMTTPTKTPSRKHQQSTGPSMSDRSASDFKTQFEAYNRLQGAAVAFGEKLPIPEIIAIGGQSDGKSSLLEALLGFRFNVREVEMGTRRPLILQMVHDSTALEPRCRFQEEDSEEYGSPIVLASAIADIIKSRTEALLKKTKSAVSSKPIVMRAEFAHCPNLTIIDTPGFVLKAKKGEPENTPDEILSMVKSLASPPHRILLFLQQSSVEWCSSLWLDAIREIDPTFRRTVIVVSKFDNRLKEFSDQCEVDHYLSASGYLGENTRPFFVALPKDRSTVSNDEFRRQISQVDLEVLRHLREGVRGGFDEEKFRSYIGFSRLRDYLESELQKRYKEAAPATLALLEQRCSEVTAELARMDSKIQATSDVAHLRRSAMLHTASICNHVGALIDGAADPAPEQWGKTTDEEQSESGIGSWPSVTVDIKPPNASLRLYGGAAFERVMHEFFCATYSIECPPVSREKVANILLAHAGRGGVRGVTEAAAEIARAAARSWLSPLLDTACDRLAFVLGNLFDLAVERNHCQDSDYGCKTGDMDGYVSFHAALRHSYSSFIKDRAKQCKQLVRHHLDSVTSPYSEVFYENNFLGTYGSGANSIYRFNQASAASFTLELSDGEAALRGETTKDQENIPPEKTVQQTTPGKVPEAREALRESQMTIPETPSPDQPSEENYIGAVKKELGNCIEIGARKRHPRIMGNSRNSDHLQSQNGGGFLFRSGDNNSLRSRSAYSEICSLAAQHFARIREVLVERSVTSTLNSGFLTPCRESLVVALGLDLFAVNDEKFKDMFVAPGAIDILQNERQSLQKRQKILHACLNEFKTCEFSQHSFSGLCSINCYQTTGIDCTGFTSRECGLNFYLEFSSQIITSRPQERENPSPTNSPNTSSTNSNGVLHSQTPPLTPKPPLSRSESNPYPTTFVQADTTTFKQVVQMLTGSSETAKQASKPPSSAADPPPSKSYIPPIKSTGQKKQGFKLYERRNSLKNGLMISPLIPNLGQNSGFSPRKTTAMESLSPSILNFPALVLSPVTPLIEDPFDRSMGSSSSSLAEEEKAIAEKGFYLHPSPRTATPRGSEPQLLPLFPLTSPRVSDTTT</sequence>
<evidence type="ECO:0000313" key="2">
    <source>
        <dbReference type="Proteomes" id="UP001060215"/>
    </source>
</evidence>
<accession>A0ACC0HFJ8</accession>
<dbReference type="Proteomes" id="UP001060215">
    <property type="component" value="Chromosome 5"/>
</dbReference>
<comment type="caution">
    <text evidence="1">The sequence shown here is derived from an EMBL/GenBank/DDBJ whole genome shotgun (WGS) entry which is preliminary data.</text>
</comment>
<keyword evidence="2" id="KW-1185">Reference proteome</keyword>
<proteinExistence type="predicted"/>
<organism evidence="1 2">
    <name type="scientific">Camellia lanceoleosa</name>
    <dbReference type="NCBI Taxonomy" id="1840588"/>
    <lineage>
        <taxon>Eukaryota</taxon>
        <taxon>Viridiplantae</taxon>
        <taxon>Streptophyta</taxon>
        <taxon>Embryophyta</taxon>
        <taxon>Tracheophyta</taxon>
        <taxon>Spermatophyta</taxon>
        <taxon>Magnoliopsida</taxon>
        <taxon>eudicotyledons</taxon>
        <taxon>Gunneridae</taxon>
        <taxon>Pentapetalae</taxon>
        <taxon>asterids</taxon>
        <taxon>Ericales</taxon>
        <taxon>Theaceae</taxon>
        <taxon>Camellia</taxon>
    </lineage>
</organism>
<gene>
    <name evidence="1" type="ORF">LOK49_LG06G00734</name>
</gene>
<reference evidence="1 2" key="1">
    <citation type="journal article" date="2022" name="Plant J.">
        <title>Chromosome-level genome of Camellia lanceoleosa provides a valuable resource for understanding genome evolution and self-incompatibility.</title>
        <authorList>
            <person name="Gong W."/>
            <person name="Xiao S."/>
            <person name="Wang L."/>
            <person name="Liao Z."/>
            <person name="Chang Y."/>
            <person name="Mo W."/>
            <person name="Hu G."/>
            <person name="Li W."/>
            <person name="Zhao G."/>
            <person name="Zhu H."/>
            <person name="Hu X."/>
            <person name="Ji K."/>
            <person name="Xiang X."/>
            <person name="Song Q."/>
            <person name="Yuan D."/>
            <person name="Jin S."/>
            <person name="Zhang L."/>
        </authorList>
    </citation>
    <scope>NUCLEOTIDE SEQUENCE [LARGE SCALE GENOMIC DNA]</scope>
    <source>
        <strain evidence="1">SQ_2022a</strain>
    </source>
</reference>
<dbReference type="EMBL" id="CM045762">
    <property type="protein sequence ID" value="KAI8010806.1"/>
    <property type="molecule type" value="Genomic_DNA"/>
</dbReference>
<protein>
    <submittedName>
        <fullName evidence="1">Dynamin-related protein 5A</fullName>
    </submittedName>
</protein>
<name>A0ACC0HFJ8_9ERIC</name>
<evidence type="ECO:0000313" key="1">
    <source>
        <dbReference type="EMBL" id="KAI8010806.1"/>
    </source>
</evidence>